<keyword evidence="4" id="KW-0904">Protein phosphatase</keyword>
<dbReference type="EC" id="3.1.3.48" evidence="2"/>
<evidence type="ECO:0000313" key="9">
    <source>
        <dbReference type="Proteomes" id="UP001218638"/>
    </source>
</evidence>
<dbReference type="SMART" id="SM00226">
    <property type="entry name" value="LMWPc"/>
    <property type="match status" value="1"/>
</dbReference>
<evidence type="ECO:0000256" key="1">
    <source>
        <dbReference type="ARBA" id="ARBA00011063"/>
    </source>
</evidence>
<organism evidence="8 9">
    <name type="scientific">Synoicihabitans lomoniglobus</name>
    <dbReference type="NCBI Taxonomy" id="2909285"/>
    <lineage>
        <taxon>Bacteria</taxon>
        <taxon>Pseudomonadati</taxon>
        <taxon>Verrucomicrobiota</taxon>
        <taxon>Opitutia</taxon>
        <taxon>Opitutales</taxon>
        <taxon>Opitutaceae</taxon>
        <taxon>Synoicihabitans</taxon>
    </lineage>
</organism>
<feature type="active site" description="Proton donor" evidence="6">
    <location>
        <position position="129"/>
    </location>
</feature>
<protein>
    <recommendedName>
        <fullName evidence="2">protein-tyrosine-phosphatase</fullName>
        <ecNumber evidence="2">3.1.3.48</ecNumber>
    </recommendedName>
</protein>
<keyword evidence="9" id="KW-1185">Reference proteome</keyword>
<dbReference type="InterPro" id="IPR050438">
    <property type="entry name" value="LMW_PTPase"/>
</dbReference>
<gene>
    <name evidence="8" type="ORF">PXH66_11310</name>
</gene>
<feature type="domain" description="Phosphotyrosine protein phosphatase I" evidence="7">
    <location>
        <begin position="9"/>
        <end position="155"/>
    </location>
</feature>
<feature type="active site" description="Nucleophile" evidence="6">
    <location>
        <position position="13"/>
    </location>
</feature>
<dbReference type="Proteomes" id="UP001218638">
    <property type="component" value="Chromosome"/>
</dbReference>
<keyword evidence="3" id="KW-0378">Hydrolase</keyword>
<dbReference type="SUPFAM" id="SSF52788">
    <property type="entry name" value="Phosphotyrosine protein phosphatases I"/>
    <property type="match status" value="1"/>
</dbReference>
<accession>A0AAF0I453</accession>
<evidence type="ECO:0000256" key="6">
    <source>
        <dbReference type="PIRSR" id="PIRSR617867-1"/>
    </source>
</evidence>
<dbReference type="EMBL" id="CP119075">
    <property type="protein sequence ID" value="WED67437.1"/>
    <property type="molecule type" value="Genomic_DNA"/>
</dbReference>
<dbReference type="Pfam" id="PF01451">
    <property type="entry name" value="LMWPc"/>
    <property type="match status" value="1"/>
</dbReference>
<sequence>MADQDTGLLLAVCTANICRSPMVEALLAHALKVETGALANLKVASAGVAARNGDPASANSVEAMRKVGLDISGHRSQALTAELLEQATAVFVMTETHRAIIQATFDPTPRNVFLLREFMPRDADKQIADPFGGPLPLYEGCRDEIVESIPSVMAFLRKELA</sequence>
<dbReference type="PANTHER" id="PTHR11717:SF31">
    <property type="entry name" value="LOW MOLECULAR WEIGHT PROTEIN-TYROSINE-PHOSPHATASE ETP-RELATED"/>
    <property type="match status" value="1"/>
</dbReference>
<evidence type="ECO:0000256" key="2">
    <source>
        <dbReference type="ARBA" id="ARBA00013064"/>
    </source>
</evidence>
<dbReference type="InterPro" id="IPR036196">
    <property type="entry name" value="Ptyr_pPase_sf"/>
</dbReference>
<dbReference type="RefSeq" id="WP_330931592.1">
    <property type="nucleotide sequence ID" value="NZ_CP119075.1"/>
</dbReference>
<comment type="similarity">
    <text evidence="1">Belongs to the low molecular weight phosphotyrosine protein phosphatase family.</text>
</comment>
<comment type="catalytic activity">
    <reaction evidence="5">
        <text>O-phospho-L-tyrosyl-[protein] + H2O = L-tyrosyl-[protein] + phosphate</text>
        <dbReference type="Rhea" id="RHEA:10684"/>
        <dbReference type="Rhea" id="RHEA-COMP:10136"/>
        <dbReference type="Rhea" id="RHEA-COMP:20101"/>
        <dbReference type="ChEBI" id="CHEBI:15377"/>
        <dbReference type="ChEBI" id="CHEBI:43474"/>
        <dbReference type="ChEBI" id="CHEBI:46858"/>
        <dbReference type="ChEBI" id="CHEBI:61978"/>
        <dbReference type="EC" id="3.1.3.48"/>
    </reaction>
</comment>
<dbReference type="InterPro" id="IPR023485">
    <property type="entry name" value="Ptyr_pPase"/>
</dbReference>
<evidence type="ECO:0000313" key="8">
    <source>
        <dbReference type="EMBL" id="WED67437.1"/>
    </source>
</evidence>
<dbReference type="InterPro" id="IPR017867">
    <property type="entry name" value="Tyr_phospatase_low_mol_wt"/>
</dbReference>
<dbReference type="GO" id="GO:0004725">
    <property type="term" value="F:protein tyrosine phosphatase activity"/>
    <property type="evidence" value="ECO:0007669"/>
    <property type="project" value="UniProtKB-EC"/>
</dbReference>
<reference evidence="8" key="1">
    <citation type="submission" date="2023-03" db="EMBL/GenBank/DDBJ databases">
        <title>Lomoglobus Profundus gen. nov., sp. nov., a novel member of the phylum Verrucomicrobia, isolated from deep-marine sediment of South China Sea.</title>
        <authorList>
            <person name="Ahmad T."/>
            <person name="Ishaq S.E."/>
            <person name="Wang F."/>
        </authorList>
    </citation>
    <scope>NUCLEOTIDE SEQUENCE</scope>
    <source>
        <strain evidence="8">LMO-M01</strain>
    </source>
</reference>
<evidence type="ECO:0000256" key="3">
    <source>
        <dbReference type="ARBA" id="ARBA00022801"/>
    </source>
</evidence>
<feature type="active site" evidence="6">
    <location>
        <position position="19"/>
    </location>
</feature>
<dbReference type="Gene3D" id="3.40.50.2300">
    <property type="match status" value="1"/>
</dbReference>
<dbReference type="KEGG" id="slom:PXH66_11310"/>
<dbReference type="PRINTS" id="PR00719">
    <property type="entry name" value="LMWPTPASE"/>
</dbReference>
<evidence type="ECO:0000259" key="7">
    <source>
        <dbReference type="SMART" id="SM00226"/>
    </source>
</evidence>
<dbReference type="AlphaFoldDB" id="A0AAF0I453"/>
<name>A0AAF0I453_9BACT</name>
<dbReference type="PANTHER" id="PTHR11717">
    <property type="entry name" value="LOW MOLECULAR WEIGHT PROTEIN TYROSINE PHOSPHATASE"/>
    <property type="match status" value="1"/>
</dbReference>
<proteinExistence type="inferred from homology"/>
<evidence type="ECO:0000256" key="5">
    <source>
        <dbReference type="ARBA" id="ARBA00051722"/>
    </source>
</evidence>
<evidence type="ECO:0000256" key="4">
    <source>
        <dbReference type="ARBA" id="ARBA00022912"/>
    </source>
</evidence>